<dbReference type="EMBL" id="JAFCMP010000178">
    <property type="protein sequence ID" value="KAG5184176.1"/>
    <property type="molecule type" value="Genomic_DNA"/>
</dbReference>
<organism evidence="1 2">
    <name type="scientific">Tribonema minus</name>
    <dbReference type="NCBI Taxonomy" id="303371"/>
    <lineage>
        <taxon>Eukaryota</taxon>
        <taxon>Sar</taxon>
        <taxon>Stramenopiles</taxon>
        <taxon>Ochrophyta</taxon>
        <taxon>PX clade</taxon>
        <taxon>Xanthophyceae</taxon>
        <taxon>Tribonematales</taxon>
        <taxon>Tribonemataceae</taxon>
        <taxon>Tribonema</taxon>
    </lineage>
</organism>
<dbReference type="OrthoDB" id="10543878at2759"/>
<comment type="caution">
    <text evidence="1">The sequence shown here is derived from an EMBL/GenBank/DDBJ whole genome shotgun (WGS) entry which is preliminary data.</text>
</comment>
<sequence length="319" mass="35053">MDVADFTTSIRVDSASNKGSVIDVIRLVIPNLPSNQASTTFARLASEMPDVASSCCHLRINGKGKPTPCADAKTLVEIVWSLPGKAARDFRRESANTVCRLLGGDLSLVQEIESRHHALQKTEGGHAVQGFLMSDTLSAASQESDTQLALMPAGFAFLDETSKQQVALSMVHDELAKRKRADDAEWHRRKFADTTYFMRSLQEQHILDPNLRIALIDQLKNIASSPSSGTPLLTAEAVHENYCTVAGWLSQNTTNAEYQKVPFTSKFGKEMSRAYRKKHGCANAHTTDKHVNGEVRKVMCYDVVEDGDLFEEVLAGLTA</sequence>
<dbReference type="Proteomes" id="UP000664859">
    <property type="component" value="Unassembled WGS sequence"/>
</dbReference>
<evidence type="ECO:0000313" key="1">
    <source>
        <dbReference type="EMBL" id="KAG5184176.1"/>
    </source>
</evidence>
<gene>
    <name evidence="1" type="ORF">JKP88DRAFT_181491</name>
</gene>
<keyword evidence="2" id="KW-1185">Reference proteome</keyword>
<name>A0A835YYW8_9STRA</name>
<reference evidence="1" key="1">
    <citation type="submission" date="2021-02" db="EMBL/GenBank/DDBJ databases">
        <title>First Annotated Genome of the Yellow-green Alga Tribonema minus.</title>
        <authorList>
            <person name="Mahan K.M."/>
        </authorList>
    </citation>
    <scope>NUCLEOTIDE SEQUENCE</scope>
    <source>
        <strain evidence="1">UTEX B ZZ1240</strain>
    </source>
</reference>
<accession>A0A835YYW8</accession>
<protein>
    <submittedName>
        <fullName evidence="1">Uncharacterized protein</fullName>
    </submittedName>
</protein>
<proteinExistence type="predicted"/>
<evidence type="ECO:0000313" key="2">
    <source>
        <dbReference type="Proteomes" id="UP000664859"/>
    </source>
</evidence>
<dbReference type="AlphaFoldDB" id="A0A835YYW8"/>